<evidence type="ECO:0000256" key="2">
    <source>
        <dbReference type="ARBA" id="ARBA00010904"/>
    </source>
</evidence>
<evidence type="ECO:0000256" key="7">
    <source>
        <dbReference type="RuleBase" id="RU363021"/>
    </source>
</evidence>
<dbReference type="PANTHER" id="PTHR14564">
    <property type="entry name" value="MICOS COMPLEX SUBUNIT MIC26 / MIC27 FAMILY MEMBER"/>
    <property type="match status" value="1"/>
</dbReference>
<evidence type="ECO:0000313" key="8">
    <source>
        <dbReference type="EMBL" id="AQS22689.1"/>
    </source>
</evidence>
<dbReference type="InterPro" id="IPR033182">
    <property type="entry name" value="MIC26/MIC27_animal"/>
</dbReference>
<keyword evidence="4" id="KW-1133">Transmembrane helix</keyword>
<evidence type="ECO:0000256" key="3">
    <source>
        <dbReference type="ARBA" id="ARBA00022692"/>
    </source>
</evidence>
<evidence type="ECO:0000256" key="4">
    <source>
        <dbReference type="ARBA" id="ARBA00022989"/>
    </source>
</evidence>
<comment type="similarity">
    <text evidence="2">Belongs to the apolipoprotein O/MICOS complex subunit Mic27 family.</text>
</comment>
<keyword evidence="7" id="KW-0999">Mitochondrion inner membrane</keyword>
<comment type="subcellular location">
    <subcellularLocation>
        <location evidence="7">Mitochondrion inner membrane</location>
    </subcellularLocation>
    <subcellularLocation>
        <location evidence="1">Mitochondrion membrane</location>
    </subcellularLocation>
</comment>
<dbReference type="AlphaFoldDB" id="A0A1S6GLG2"/>
<accession>A0A1S6GLG2</accession>
<dbReference type="GO" id="GO:0042407">
    <property type="term" value="P:cristae formation"/>
    <property type="evidence" value="ECO:0007669"/>
    <property type="project" value="InterPro"/>
</dbReference>
<organism evidence="8">
    <name type="scientific">Pseudodiaptomus poplesia</name>
    <dbReference type="NCBI Taxonomy" id="213370"/>
    <lineage>
        <taxon>Eukaryota</taxon>
        <taxon>Metazoa</taxon>
        <taxon>Ecdysozoa</taxon>
        <taxon>Arthropoda</taxon>
        <taxon>Crustacea</taxon>
        <taxon>Multicrustacea</taxon>
        <taxon>Hexanauplia</taxon>
        <taxon>Copepoda</taxon>
        <taxon>Calanoida</taxon>
        <taxon>Pseudodiaptomidae</taxon>
        <taxon>Pseudodiaptomus</taxon>
    </lineage>
</organism>
<dbReference type="EMBL" id="KY314255">
    <property type="protein sequence ID" value="AQS22689.1"/>
    <property type="molecule type" value="mRNA"/>
</dbReference>
<protein>
    <recommendedName>
        <fullName evidence="7">MICOS complex subunit</fullName>
    </recommendedName>
</protein>
<reference evidence="8" key="1">
    <citation type="journal article" date="2017" name="Aquat. Toxicol.">
        <title>Spliced leader-based analyses reveal the effects of polycyclic aromatic hydrocarbons on gene expression in the copepod Pseudodiaptomus poplesia.</title>
        <authorList>
            <person name="Zhuang Y."/>
            <person name="Yang F."/>
            <person name="Xu D."/>
            <person name="Chen H."/>
            <person name="Zhang H."/>
            <person name="Liu G."/>
        </authorList>
    </citation>
    <scope>NUCLEOTIDE SEQUENCE</scope>
</reference>
<keyword evidence="6" id="KW-0472">Membrane</keyword>
<keyword evidence="5 7" id="KW-0496">Mitochondrion</keyword>
<comment type="subunit">
    <text evidence="7">Component of the mitochondrial contact site and cristae organizing system (MICOS) complex.</text>
</comment>
<keyword evidence="3" id="KW-0812">Transmembrane</keyword>
<name>A0A1S6GLG2_9MAXI</name>
<dbReference type="GO" id="GO:0061617">
    <property type="term" value="C:MICOS complex"/>
    <property type="evidence" value="ECO:0007669"/>
    <property type="project" value="UniProtKB-UniRule"/>
</dbReference>
<dbReference type="InterPro" id="IPR019166">
    <property type="entry name" value="MIC26/MIC27"/>
</dbReference>
<comment type="function">
    <text evidence="7">Component of the MICOS complex, a large protein complex of the mitochondrial inner membrane that plays crucial roles in the maintenance of crista junctions, inner membrane architecture, and formation of contact sites to the outer membrane.</text>
</comment>
<dbReference type="Pfam" id="PF09769">
    <property type="entry name" value="ApoO"/>
    <property type="match status" value="1"/>
</dbReference>
<sequence length="181" mass="19367">MNSLVKKMMLQAEEGKLVRPSELPFYDDEPKLRYELVDSEPSVLEQGVAVTRKNVELASQQLNQAAVEVNRIYETGVAHSQAAIIANIDKERLAGAYNQLLEEENVAARAGVIAGCGAIGLVVGAMRGRMLKKLFYTTIGTGAGAAACYPTEAALLSAEAYSEARKATLIACNFVAGGWSE</sequence>
<evidence type="ECO:0000256" key="1">
    <source>
        <dbReference type="ARBA" id="ARBA00004325"/>
    </source>
</evidence>
<evidence type="ECO:0000256" key="5">
    <source>
        <dbReference type="ARBA" id="ARBA00023128"/>
    </source>
</evidence>
<evidence type="ECO:0000256" key="6">
    <source>
        <dbReference type="ARBA" id="ARBA00023136"/>
    </source>
</evidence>
<proteinExistence type="evidence at transcript level"/>